<dbReference type="CDD" id="cd05483">
    <property type="entry name" value="retropepsin_like_bacteria"/>
    <property type="match status" value="1"/>
</dbReference>
<evidence type="ECO:0000256" key="2">
    <source>
        <dbReference type="ARBA" id="ARBA00022670"/>
    </source>
</evidence>
<comment type="caution">
    <text evidence="7">The sequence shown here is derived from an EMBL/GenBank/DDBJ whole genome shotgun (WGS) entry which is preliminary data.</text>
</comment>
<dbReference type="PANTHER" id="PTHR12917:SF1">
    <property type="entry name" value="AT13091P"/>
    <property type="match status" value="1"/>
</dbReference>
<dbReference type="EMBL" id="JAKZHW010000001">
    <property type="protein sequence ID" value="MCH8614938.1"/>
    <property type="molecule type" value="Genomic_DNA"/>
</dbReference>
<dbReference type="Gene3D" id="2.40.70.10">
    <property type="entry name" value="Acid Proteases"/>
    <property type="match status" value="2"/>
</dbReference>
<evidence type="ECO:0000256" key="3">
    <source>
        <dbReference type="ARBA" id="ARBA00022750"/>
    </source>
</evidence>
<feature type="domain" description="Peptidase A2" evidence="6">
    <location>
        <begin position="68"/>
        <end position="82"/>
    </location>
</feature>
<dbReference type="SUPFAM" id="SSF50630">
    <property type="entry name" value="Acid proteases"/>
    <property type="match status" value="2"/>
</dbReference>
<evidence type="ECO:0000313" key="7">
    <source>
        <dbReference type="EMBL" id="MCH8614938.1"/>
    </source>
</evidence>
<dbReference type="Pfam" id="PF13975">
    <property type="entry name" value="gag-asp_proteas"/>
    <property type="match status" value="1"/>
</dbReference>
<organism evidence="7 8">
    <name type="scientific">Sphingomonas telluris</name>
    <dbReference type="NCBI Taxonomy" id="2907998"/>
    <lineage>
        <taxon>Bacteria</taxon>
        <taxon>Pseudomonadati</taxon>
        <taxon>Pseudomonadota</taxon>
        <taxon>Alphaproteobacteria</taxon>
        <taxon>Sphingomonadales</taxon>
        <taxon>Sphingomonadaceae</taxon>
        <taxon>Sphingomonas</taxon>
    </lineage>
</organism>
<gene>
    <name evidence="7" type="ORF">LZ016_02300</name>
</gene>
<keyword evidence="2" id="KW-0645">Protease</keyword>
<evidence type="ECO:0000313" key="8">
    <source>
        <dbReference type="Proteomes" id="UP001203058"/>
    </source>
</evidence>
<keyword evidence="3" id="KW-0064">Aspartyl protease</keyword>
<evidence type="ECO:0000256" key="5">
    <source>
        <dbReference type="SAM" id="SignalP"/>
    </source>
</evidence>
<dbReference type="PANTHER" id="PTHR12917">
    <property type="entry name" value="ASPARTYL PROTEASE DDI-RELATED"/>
    <property type="match status" value="1"/>
</dbReference>
<dbReference type="InterPro" id="IPR034122">
    <property type="entry name" value="Retropepsin-like_bacterial"/>
</dbReference>
<keyword evidence="4" id="KW-0378">Hydrolase</keyword>
<dbReference type="InterPro" id="IPR001995">
    <property type="entry name" value="Peptidase_A2_cat"/>
</dbReference>
<dbReference type="Pfam" id="PF13650">
    <property type="entry name" value="Asp_protease_2"/>
    <property type="match status" value="1"/>
</dbReference>
<evidence type="ECO:0000256" key="4">
    <source>
        <dbReference type="ARBA" id="ARBA00022801"/>
    </source>
</evidence>
<proteinExistence type="inferred from homology"/>
<dbReference type="PROSITE" id="PS50175">
    <property type="entry name" value="ASP_PROT_RETROV"/>
    <property type="match status" value="1"/>
</dbReference>
<accession>A0ABS9VIY3</accession>
<keyword evidence="5" id="KW-0732">Signal</keyword>
<dbReference type="InterPro" id="IPR001969">
    <property type="entry name" value="Aspartic_peptidase_AS"/>
</dbReference>
<sequence length="324" mass="35118">MRVLSAVAIVGLCAALPAAAQPTRTQQYDAVSKPEAVDSQTQATDLKFKQDAYDRMTVAVRVAGYGPYRFLIDTGADRTAISTQLASRLHLKDGRKTVLHTVTGESLIGTANVPVLDMTANRVRNVDAALLESEHIGADGILGLDSLRSQRILFDFKQQTLTMVPADAKMPVDKDTIVVTGRVKNGRLILADALLEGRQVTLVVDTGAQVSIGNEALRQKMSRGGRLKRAVPVELQSVTGEKLVGEYMMVHELNVGGVTMKDLPIVFANSHAFKRLGLDSRPALLLGMNALRSFDKVSIDFAKKKLRVVLPEEGSLERSAFAKL</sequence>
<evidence type="ECO:0000256" key="1">
    <source>
        <dbReference type="ARBA" id="ARBA00009136"/>
    </source>
</evidence>
<dbReference type="RefSeq" id="WP_241445580.1">
    <property type="nucleotide sequence ID" value="NZ_JAKZHW010000001.1"/>
</dbReference>
<feature type="signal peptide" evidence="5">
    <location>
        <begin position="1"/>
        <end position="20"/>
    </location>
</feature>
<evidence type="ECO:0000259" key="6">
    <source>
        <dbReference type="PROSITE" id="PS50175"/>
    </source>
</evidence>
<keyword evidence="8" id="KW-1185">Reference proteome</keyword>
<name>A0ABS9VIY3_9SPHN</name>
<protein>
    <submittedName>
        <fullName evidence="7">Retroviral-like aspartic protease family protein</fullName>
    </submittedName>
</protein>
<reference evidence="7 8" key="1">
    <citation type="submission" date="2022-03" db="EMBL/GenBank/DDBJ databases">
        <authorList>
            <person name="Jo J.-H."/>
            <person name="Im W.-T."/>
        </authorList>
    </citation>
    <scope>NUCLEOTIDE SEQUENCE [LARGE SCALE GENOMIC DNA]</scope>
    <source>
        <strain evidence="7 8">SM33</strain>
    </source>
</reference>
<dbReference type="Proteomes" id="UP001203058">
    <property type="component" value="Unassembled WGS sequence"/>
</dbReference>
<dbReference type="InterPro" id="IPR021109">
    <property type="entry name" value="Peptidase_aspartic_dom_sf"/>
</dbReference>
<comment type="similarity">
    <text evidence="1">Belongs to the DDI1 family.</text>
</comment>
<dbReference type="PROSITE" id="PS00141">
    <property type="entry name" value="ASP_PROTEASE"/>
    <property type="match status" value="2"/>
</dbReference>
<feature type="chain" id="PRO_5047135200" evidence="5">
    <location>
        <begin position="21"/>
        <end position="324"/>
    </location>
</feature>